<keyword evidence="2" id="KW-1185">Reference proteome</keyword>
<accession>A0A3P8GCX8</accession>
<name>A0A3P8GCX8_9TREM</name>
<reference evidence="1 2" key="1">
    <citation type="submission" date="2018-11" db="EMBL/GenBank/DDBJ databases">
        <authorList>
            <consortium name="Pathogen Informatics"/>
        </authorList>
    </citation>
    <scope>NUCLEOTIDE SEQUENCE [LARGE SCALE GENOMIC DNA]</scope>
    <source>
        <strain>Denwood</strain>
        <strain evidence="2">Zambia</strain>
    </source>
</reference>
<evidence type="ECO:0000313" key="1">
    <source>
        <dbReference type="EMBL" id="VDP32263.1"/>
    </source>
</evidence>
<sequence length="31" mass="3515">MFSFFVSPHALTAFTFIGKCLPVRHVYVVSI</sequence>
<evidence type="ECO:0000313" key="2">
    <source>
        <dbReference type="Proteomes" id="UP000269396"/>
    </source>
</evidence>
<protein>
    <submittedName>
        <fullName evidence="1">Uncharacterized protein</fullName>
    </submittedName>
</protein>
<dbReference type="EMBL" id="UZAL01027399">
    <property type="protein sequence ID" value="VDP32263.1"/>
    <property type="molecule type" value="Genomic_DNA"/>
</dbReference>
<proteinExistence type="predicted"/>
<gene>
    <name evidence="1" type="ORF">SMTD_LOCUS6115</name>
</gene>
<dbReference type="AlphaFoldDB" id="A0A3P8GCX8"/>
<organism evidence="1 2">
    <name type="scientific">Schistosoma mattheei</name>
    <dbReference type="NCBI Taxonomy" id="31246"/>
    <lineage>
        <taxon>Eukaryota</taxon>
        <taxon>Metazoa</taxon>
        <taxon>Spiralia</taxon>
        <taxon>Lophotrochozoa</taxon>
        <taxon>Platyhelminthes</taxon>
        <taxon>Trematoda</taxon>
        <taxon>Digenea</taxon>
        <taxon>Strigeidida</taxon>
        <taxon>Schistosomatoidea</taxon>
        <taxon>Schistosomatidae</taxon>
        <taxon>Schistosoma</taxon>
    </lineage>
</organism>
<dbReference type="Proteomes" id="UP000269396">
    <property type="component" value="Unassembled WGS sequence"/>
</dbReference>